<name>A0ACB9AEI5_CICIN</name>
<gene>
    <name evidence="1" type="ORF">L2E82_37433</name>
</gene>
<proteinExistence type="predicted"/>
<comment type="caution">
    <text evidence="1">The sequence shown here is derived from an EMBL/GenBank/DDBJ whole genome shotgun (WGS) entry which is preliminary data.</text>
</comment>
<keyword evidence="2" id="KW-1185">Reference proteome</keyword>
<sequence>MVLVGDARFDPGQNSGGEEKGIEDRRRFFFQEHRSRENQERKKQLVDANSITKEVGIDDIIAEAKPEDKAEKVKELQSSGLVVAMVGDGINDSPMW</sequence>
<reference evidence="2" key="1">
    <citation type="journal article" date="2022" name="Mol. Ecol. Resour.">
        <title>The genomes of chicory, endive, great burdock and yacon provide insights into Asteraceae palaeo-polyploidization history and plant inulin production.</title>
        <authorList>
            <person name="Fan W."/>
            <person name="Wang S."/>
            <person name="Wang H."/>
            <person name="Wang A."/>
            <person name="Jiang F."/>
            <person name="Liu H."/>
            <person name="Zhao H."/>
            <person name="Xu D."/>
            <person name="Zhang Y."/>
        </authorList>
    </citation>
    <scope>NUCLEOTIDE SEQUENCE [LARGE SCALE GENOMIC DNA]</scope>
    <source>
        <strain evidence="2">cv. Punajuju</strain>
    </source>
</reference>
<dbReference type="Proteomes" id="UP001055811">
    <property type="component" value="Linkage Group LG07"/>
</dbReference>
<protein>
    <submittedName>
        <fullName evidence="1">Uncharacterized protein</fullName>
    </submittedName>
</protein>
<dbReference type="EMBL" id="CM042015">
    <property type="protein sequence ID" value="KAI3708268.1"/>
    <property type="molecule type" value="Genomic_DNA"/>
</dbReference>
<evidence type="ECO:0000313" key="2">
    <source>
        <dbReference type="Proteomes" id="UP001055811"/>
    </source>
</evidence>
<organism evidence="1 2">
    <name type="scientific">Cichorium intybus</name>
    <name type="common">Chicory</name>
    <dbReference type="NCBI Taxonomy" id="13427"/>
    <lineage>
        <taxon>Eukaryota</taxon>
        <taxon>Viridiplantae</taxon>
        <taxon>Streptophyta</taxon>
        <taxon>Embryophyta</taxon>
        <taxon>Tracheophyta</taxon>
        <taxon>Spermatophyta</taxon>
        <taxon>Magnoliopsida</taxon>
        <taxon>eudicotyledons</taxon>
        <taxon>Gunneridae</taxon>
        <taxon>Pentapetalae</taxon>
        <taxon>asterids</taxon>
        <taxon>campanulids</taxon>
        <taxon>Asterales</taxon>
        <taxon>Asteraceae</taxon>
        <taxon>Cichorioideae</taxon>
        <taxon>Cichorieae</taxon>
        <taxon>Cichoriinae</taxon>
        <taxon>Cichorium</taxon>
    </lineage>
</organism>
<accession>A0ACB9AEI5</accession>
<evidence type="ECO:0000313" key="1">
    <source>
        <dbReference type="EMBL" id="KAI3708268.1"/>
    </source>
</evidence>
<reference evidence="1 2" key="2">
    <citation type="journal article" date="2022" name="Mol. Ecol. Resour.">
        <title>The genomes of chicory, endive, great burdock and yacon provide insights into Asteraceae paleo-polyploidization history and plant inulin production.</title>
        <authorList>
            <person name="Fan W."/>
            <person name="Wang S."/>
            <person name="Wang H."/>
            <person name="Wang A."/>
            <person name="Jiang F."/>
            <person name="Liu H."/>
            <person name="Zhao H."/>
            <person name="Xu D."/>
            <person name="Zhang Y."/>
        </authorList>
    </citation>
    <scope>NUCLEOTIDE SEQUENCE [LARGE SCALE GENOMIC DNA]</scope>
    <source>
        <strain evidence="2">cv. Punajuju</strain>
        <tissue evidence="1">Leaves</tissue>
    </source>
</reference>